<dbReference type="GO" id="GO:0003682">
    <property type="term" value="F:chromatin binding"/>
    <property type="evidence" value="ECO:0007669"/>
    <property type="project" value="InterPro"/>
</dbReference>
<reference evidence="12 13" key="1">
    <citation type="submission" date="2015-12" db="EMBL/GenBank/DDBJ databases">
        <title>Draft genome sequence of Moniliophthora roreri, the causal agent of frosty pod rot of cacao.</title>
        <authorList>
            <person name="Aime M.C."/>
            <person name="Diaz-Valderrama J.R."/>
            <person name="Kijpornyongpan T."/>
            <person name="Phillips-Mora W."/>
        </authorList>
    </citation>
    <scope>NUCLEOTIDE SEQUENCE [LARGE SCALE GENOMIC DNA]</scope>
    <source>
        <strain evidence="12 13">MCA 2952</strain>
    </source>
</reference>
<keyword evidence="4" id="KW-0805">Transcription regulation</keyword>
<feature type="region of interest" description="Disordered" evidence="9">
    <location>
        <begin position="715"/>
        <end position="753"/>
    </location>
</feature>
<keyword evidence="6" id="KW-0804">Transcription</keyword>
<dbReference type="AlphaFoldDB" id="A0A0W0F2D4"/>
<evidence type="ECO:0000256" key="4">
    <source>
        <dbReference type="ARBA" id="ARBA00023015"/>
    </source>
</evidence>
<dbReference type="CDD" id="cd04717">
    <property type="entry name" value="BAH_polybromo"/>
    <property type="match status" value="1"/>
</dbReference>
<dbReference type="InterPro" id="IPR001025">
    <property type="entry name" value="BAH_dom"/>
</dbReference>
<evidence type="ECO:0008006" key="14">
    <source>
        <dbReference type="Google" id="ProtNLM"/>
    </source>
</evidence>
<dbReference type="Proteomes" id="UP000054988">
    <property type="component" value="Unassembled WGS sequence"/>
</dbReference>
<organism evidence="12 13">
    <name type="scientific">Moniliophthora roreri</name>
    <name type="common">Frosty pod rot fungus</name>
    <name type="synonym">Monilia roreri</name>
    <dbReference type="NCBI Taxonomy" id="221103"/>
    <lineage>
        <taxon>Eukaryota</taxon>
        <taxon>Fungi</taxon>
        <taxon>Dikarya</taxon>
        <taxon>Basidiomycota</taxon>
        <taxon>Agaricomycotina</taxon>
        <taxon>Agaricomycetes</taxon>
        <taxon>Agaricomycetidae</taxon>
        <taxon>Agaricales</taxon>
        <taxon>Marasmiineae</taxon>
        <taxon>Marasmiaceae</taxon>
        <taxon>Moniliophthora</taxon>
    </lineage>
</organism>
<evidence type="ECO:0000256" key="7">
    <source>
        <dbReference type="ARBA" id="ARBA00023242"/>
    </source>
</evidence>
<evidence type="ECO:0000313" key="13">
    <source>
        <dbReference type="Proteomes" id="UP000054988"/>
    </source>
</evidence>
<comment type="subcellular location">
    <subcellularLocation>
        <location evidence="1">Nucleus</location>
    </subcellularLocation>
</comment>
<accession>A0A0W0F2D4</accession>
<dbReference type="GO" id="GO:0006338">
    <property type="term" value="P:chromatin remodeling"/>
    <property type="evidence" value="ECO:0007669"/>
    <property type="project" value="InterPro"/>
</dbReference>
<gene>
    <name evidence="12" type="ORF">WG66_16965</name>
</gene>
<dbReference type="InterPro" id="IPR001487">
    <property type="entry name" value="Bromodomain"/>
</dbReference>
<dbReference type="GO" id="GO:0016586">
    <property type="term" value="C:RSC-type complex"/>
    <property type="evidence" value="ECO:0007669"/>
    <property type="project" value="InterPro"/>
</dbReference>
<feature type="domain" description="Bromo" evidence="10">
    <location>
        <begin position="162"/>
        <end position="220"/>
    </location>
</feature>
<dbReference type="PROSITE" id="PS51038">
    <property type="entry name" value="BAH"/>
    <property type="match status" value="1"/>
</dbReference>
<dbReference type="PROSITE" id="PS50014">
    <property type="entry name" value="BROMODOMAIN_2"/>
    <property type="match status" value="2"/>
</dbReference>
<dbReference type="InterPro" id="IPR043151">
    <property type="entry name" value="BAH_sf"/>
</dbReference>
<proteinExistence type="predicted"/>
<dbReference type="SUPFAM" id="SSF47370">
    <property type="entry name" value="Bromodomain"/>
    <property type="match status" value="2"/>
</dbReference>
<dbReference type="GO" id="GO:0006368">
    <property type="term" value="P:transcription elongation by RNA polymerase II"/>
    <property type="evidence" value="ECO:0007669"/>
    <property type="project" value="TreeGrafter"/>
</dbReference>
<evidence type="ECO:0000256" key="9">
    <source>
        <dbReference type="SAM" id="MobiDB-lite"/>
    </source>
</evidence>
<sequence>MYPMYHPSNIPGMGANQPIFQPAPVIIQTSSSQQIPYMGASPAPTVEPGESISQAGQQAPYQAQATSGQQNVPVIPQPSLVSGVGGMGMPGQMTGTAMTGGGLFQQPDFGGAPGLASSVNAGYPYTHSSGIIMQPAPQPQIIIIERNSRSSRRHRRHGYRRVDRNAWPDYYETIPEPRCINNIKASLEKNRYKDPLDVYTDLALVFWNALYYNEDGSQISLDATTLKNTLDSEWRKHTVLPPPRSTSPPPQSAQKVKKPVPPRPQSDPKKPAAPAVSTPIAAPQPKVAQAMKAPAALPVASTSKASLQAVKYQPEQRPSSPDVDVDIGGSPEPEGHSDDPALKLRMEGVQQRDAASEEIVRQLERSLPRWPGFSDFGWMEEGNQSVYSTIIHAVKSHKDVIGNRFASALDEVPDVANGPTATISTPLSLKIIEARVRGNEYPTPRAFDKDMALLFEKARRWHEQSTNSYGHVLLLQRLYQALTSSNPPSGPPYSSTTNFASLKAGPGNVKPVHGDGEGVAGVTNHRVLTRDKIIVDEVHYKGWTIKLADWLHLSNPDDPSRPIIAQVFRCWISEEESKKGQVGVTVSWYYRPEQTYHPANRIFWEKEVFKTSHFAEHPVADIIEKIACQFTARHIRGRPRAPFWWPGFPLYVCDSRYNDRDRIFVRIKNWNSCIPEEVRKSEEFMPIYPFERTVYPSRLASPFLTMGKLLKGPGGLIESSDPADVETADGSGRKTRRALGDPGHSKGLTVPLNTQTTTYPTPSYNQAQPVITQPYQPSPVPSTKPAIDRTVLTAAGGPAMGNNVHIEKLPSDTTRHFDRDPETNQVLWFATPPLNIAPTPKPRHSLAYLHFLATKRKRESQEDGDQSTGESEESAPKKHSRFTAPPTVLEQLAALQKDLST</sequence>
<feature type="domain" description="BAH" evidence="11">
    <location>
        <begin position="543"/>
        <end position="668"/>
    </location>
</feature>
<dbReference type="Gene3D" id="2.30.30.490">
    <property type="match status" value="1"/>
</dbReference>
<evidence type="ECO:0000256" key="3">
    <source>
        <dbReference type="ARBA" id="ARBA00022853"/>
    </source>
</evidence>
<evidence type="ECO:0000256" key="6">
    <source>
        <dbReference type="ARBA" id="ARBA00023163"/>
    </source>
</evidence>
<name>A0A0W0F2D4_MONRR</name>
<dbReference type="InterPro" id="IPR037382">
    <property type="entry name" value="Rsc/polybromo"/>
</dbReference>
<keyword evidence="3" id="KW-0156">Chromatin regulator</keyword>
<dbReference type="PANTHER" id="PTHR16062:SF21">
    <property type="entry name" value="CHROMATIN STRUCTURE-REMODELING COMPLEX SUBUNIT RSC1-RELATED"/>
    <property type="match status" value="1"/>
</dbReference>
<feature type="region of interest" description="Disordered" evidence="9">
    <location>
        <begin position="237"/>
        <end position="277"/>
    </location>
</feature>
<dbReference type="SMART" id="SM00439">
    <property type="entry name" value="BAH"/>
    <property type="match status" value="1"/>
</dbReference>
<evidence type="ECO:0000256" key="1">
    <source>
        <dbReference type="ARBA" id="ARBA00004123"/>
    </source>
</evidence>
<evidence type="ECO:0000256" key="2">
    <source>
        <dbReference type="ARBA" id="ARBA00022737"/>
    </source>
</evidence>
<evidence type="ECO:0000259" key="10">
    <source>
        <dbReference type="PROSITE" id="PS50014"/>
    </source>
</evidence>
<dbReference type="eggNOG" id="KOG1827">
    <property type="taxonomic scope" value="Eukaryota"/>
</dbReference>
<feature type="compositionally biased region" description="Pro residues" evidence="9">
    <location>
        <begin position="240"/>
        <end position="251"/>
    </location>
</feature>
<protein>
    <recommendedName>
        <fullName evidence="14">Rsc complex protein</fullName>
    </recommendedName>
</protein>
<dbReference type="PRINTS" id="PR00503">
    <property type="entry name" value="BROMODOMAIN"/>
</dbReference>
<keyword evidence="7" id="KW-0539">Nucleus</keyword>
<comment type="caution">
    <text evidence="12">The sequence shown here is derived from an EMBL/GenBank/DDBJ whole genome shotgun (WGS) entry which is preliminary data.</text>
</comment>
<keyword evidence="2" id="KW-0677">Repeat</keyword>
<feature type="domain" description="Bromo" evidence="10">
    <location>
        <begin position="423"/>
        <end position="469"/>
    </location>
</feature>
<feature type="compositionally biased region" description="Acidic residues" evidence="9">
    <location>
        <begin position="862"/>
        <end position="873"/>
    </location>
</feature>
<dbReference type="CDD" id="cd04369">
    <property type="entry name" value="Bromodomain"/>
    <property type="match status" value="2"/>
</dbReference>
<evidence type="ECO:0000313" key="12">
    <source>
        <dbReference type="EMBL" id="KTB30503.1"/>
    </source>
</evidence>
<dbReference type="Gene3D" id="1.20.920.10">
    <property type="entry name" value="Bromodomain-like"/>
    <property type="match status" value="2"/>
</dbReference>
<evidence type="ECO:0000256" key="5">
    <source>
        <dbReference type="ARBA" id="ARBA00023117"/>
    </source>
</evidence>
<dbReference type="PANTHER" id="PTHR16062">
    <property type="entry name" value="SWI/SNF-RELATED"/>
    <property type="match status" value="1"/>
</dbReference>
<dbReference type="SMART" id="SM00297">
    <property type="entry name" value="BROMO"/>
    <property type="match status" value="2"/>
</dbReference>
<dbReference type="InterPro" id="IPR036427">
    <property type="entry name" value="Bromodomain-like_sf"/>
</dbReference>
<evidence type="ECO:0000259" key="11">
    <source>
        <dbReference type="PROSITE" id="PS51038"/>
    </source>
</evidence>
<dbReference type="Pfam" id="PF01426">
    <property type="entry name" value="BAH"/>
    <property type="match status" value="1"/>
</dbReference>
<keyword evidence="5 8" id="KW-0103">Bromodomain</keyword>
<feature type="region of interest" description="Disordered" evidence="9">
    <location>
        <begin position="856"/>
        <end position="888"/>
    </location>
</feature>
<feature type="region of interest" description="Disordered" evidence="9">
    <location>
        <begin position="308"/>
        <end position="340"/>
    </location>
</feature>
<evidence type="ECO:0000256" key="8">
    <source>
        <dbReference type="PROSITE-ProRule" id="PRU00035"/>
    </source>
</evidence>
<dbReference type="EMBL" id="LATX01002383">
    <property type="protein sequence ID" value="KTB30503.1"/>
    <property type="molecule type" value="Genomic_DNA"/>
</dbReference>
<dbReference type="Pfam" id="PF00439">
    <property type="entry name" value="Bromodomain"/>
    <property type="match status" value="2"/>
</dbReference>